<feature type="binding site" evidence="21">
    <location>
        <position position="286"/>
    </location>
    <ligand>
        <name>Ca(2+)</name>
        <dbReference type="ChEBI" id="CHEBI:29108"/>
        <label>5</label>
    </ligand>
</feature>
<keyword evidence="7 20" id="KW-0479">Metal-binding</keyword>
<keyword evidence="15" id="KW-0865">Zymogen</keyword>
<keyword evidence="10" id="KW-0378">Hydrolase</keyword>
<dbReference type="SUPFAM" id="SSF55486">
    <property type="entry name" value="Metalloproteases ('zincins'), catalytic domain"/>
    <property type="match status" value="1"/>
</dbReference>
<dbReference type="SUPFAM" id="SSF50923">
    <property type="entry name" value="Hemopexin-like domain"/>
    <property type="match status" value="1"/>
</dbReference>
<evidence type="ECO:0000256" key="13">
    <source>
        <dbReference type="ARBA" id="ARBA00023049"/>
    </source>
</evidence>
<dbReference type="InterPro" id="IPR006026">
    <property type="entry name" value="Peptidase_Metallo"/>
</dbReference>
<feature type="binding site" evidence="21">
    <location>
        <position position="426"/>
    </location>
    <ligand>
        <name>Ca(2+)</name>
        <dbReference type="ChEBI" id="CHEBI:29108"/>
        <label>5</label>
    </ligand>
</feature>
<feature type="repeat" description="Hemopexin" evidence="25">
    <location>
        <begin position="372"/>
        <end position="419"/>
    </location>
</feature>
<name>A0A8C8VIM0_9SAUR</name>
<feature type="binding site" evidence="21">
    <location>
        <position position="328"/>
    </location>
    <ligand>
        <name>Ca(2+)</name>
        <dbReference type="ChEBI" id="CHEBI:29108"/>
        <label>4</label>
    </ligand>
</feature>
<dbReference type="Pfam" id="PF00045">
    <property type="entry name" value="Hemopexin"/>
    <property type="match status" value="4"/>
</dbReference>
<dbReference type="Ensembl" id="ENSPCET00000010721.1">
    <property type="protein sequence ID" value="ENSPCEP00000010375.1"/>
    <property type="gene ID" value="ENSPCEG00000008176.1"/>
</dbReference>
<evidence type="ECO:0000256" key="18">
    <source>
        <dbReference type="ARBA" id="ARBA00031807"/>
    </source>
</evidence>
<feature type="binding site" evidence="21">
    <location>
        <position position="202"/>
    </location>
    <ligand>
        <name>Ca(2+)</name>
        <dbReference type="ChEBI" id="CHEBI:29108"/>
        <label>1</label>
    </ligand>
</feature>
<feature type="binding site" evidence="21">
    <location>
        <position position="159"/>
    </location>
    <ligand>
        <name>Ca(2+)</name>
        <dbReference type="ChEBI" id="CHEBI:29108"/>
        <label>2</label>
    </ligand>
</feature>
<comment type="cofactor">
    <cofactor evidence="21">
        <name>Ca(2+)</name>
        <dbReference type="ChEBI" id="CHEBI:29108"/>
    </cofactor>
    <text evidence="21">Can bind about 5 Ca(2+) ions per subunit.</text>
</comment>
<dbReference type="PANTHER" id="PTHR10201">
    <property type="entry name" value="MATRIX METALLOPROTEINASE"/>
    <property type="match status" value="1"/>
</dbReference>
<evidence type="ECO:0000256" key="12">
    <source>
        <dbReference type="ARBA" id="ARBA00022837"/>
    </source>
</evidence>
<comment type="similarity">
    <text evidence="2">Belongs to the peptidase M10A family.</text>
</comment>
<comment type="subcellular location">
    <subcellularLocation>
        <location evidence="1">Secreted</location>
        <location evidence="1">Extracellular space</location>
        <location evidence="1">Extracellular matrix</location>
    </subcellularLocation>
</comment>
<evidence type="ECO:0000256" key="10">
    <source>
        <dbReference type="ARBA" id="ARBA00022801"/>
    </source>
</evidence>
<keyword evidence="11 20" id="KW-0862">Zinc</keyword>
<sequence>MLLANHAFSPVLQMHIIVCVSIPHRMLKQILSLRCFNYLENYYSFKTDGKPVFRWKNNSPMVNKIKEMQKFLGLEVTGRLDSNTLRVMQIPRCGVPDVADFSTFAGQPKWGKKNLTYRILNYTPDMAKADVDEAIRKAFTVWSKVIPLTFTKGDRGDADIMISFAAKVHNDFIPFDGPGGTVAHAYAPGDGIGGDAHFDEDEDWTKGSQGSNLFFVAAHEFGHSLGLFHSRHPDSLMYPVYRHFDSKTFRLHQDDINGIQYLYEPIEPTKPALPNSCDPNLNFDAITTFRGEIMFFKDKYFWRIHPKIREVDFNLISSFWSLLPSGFDAAYENTDKDETFLFKGNEFWVVKGDTILPGYPKKIHDLGFSKNVKKIDAAIYSANKRKTYYFVSNKYWSYNERSQSMDGKPKPISHEFPGISGKIDAVFQHNRFFYFFRGSRQLEFDPITKKVTRVLKTNFWFPC</sequence>
<dbReference type="AlphaFoldDB" id="A0A8C8VIM0"/>
<dbReference type="InterPro" id="IPR018486">
    <property type="entry name" value="Hemopexin_CS"/>
</dbReference>
<dbReference type="InterPro" id="IPR002477">
    <property type="entry name" value="Peptidoglycan-bd-like"/>
</dbReference>
<keyword evidence="12 21" id="KW-0106">Calcium</keyword>
<dbReference type="Gene3D" id="3.40.390.10">
    <property type="entry name" value="Collagenase (Catalytic Domain)"/>
    <property type="match status" value="1"/>
</dbReference>
<feature type="repeat" description="Hemopexin" evidence="25">
    <location>
        <begin position="420"/>
        <end position="463"/>
    </location>
</feature>
<dbReference type="PRINTS" id="PR00138">
    <property type="entry name" value="MATRIXIN"/>
</dbReference>
<evidence type="ECO:0000256" key="21">
    <source>
        <dbReference type="PIRSR" id="PIRSR621190-2"/>
    </source>
</evidence>
<keyword evidence="13" id="KW-0482">Metalloprotease</keyword>
<feature type="binding site" evidence="21">
    <location>
        <position position="177"/>
    </location>
    <ligand>
        <name>Ca(2+)</name>
        <dbReference type="ChEBI" id="CHEBI:29108"/>
        <label>3</label>
    </ligand>
</feature>
<dbReference type="CDD" id="cd00094">
    <property type="entry name" value="HX"/>
    <property type="match status" value="1"/>
</dbReference>
<evidence type="ECO:0000256" key="19">
    <source>
        <dbReference type="PIRSR" id="PIRSR001191-1"/>
    </source>
</evidence>
<feature type="short sequence motif" description="Cysteine switch" evidence="24">
    <location>
        <begin position="91"/>
        <end position="98"/>
    </location>
</feature>
<dbReference type="SMART" id="SM00120">
    <property type="entry name" value="HX"/>
    <property type="match status" value="4"/>
</dbReference>
<feature type="binding site" evidence="21">
    <location>
        <position position="330"/>
    </location>
    <ligand>
        <name>Ca(2+)</name>
        <dbReference type="ChEBI" id="CHEBI:29108"/>
        <label>5</label>
    </ligand>
</feature>
<feature type="binding site" evidence="21">
    <location>
        <position position="199"/>
    </location>
    <ligand>
        <name>Ca(2+)</name>
        <dbReference type="ChEBI" id="CHEBI:29108"/>
        <label>3</label>
    </ligand>
</feature>
<evidence type="ECO:0000313" key="27">
    <source>
        <dbReference type="Ensembl" id="ENSPCEP00000010375.1"/>
    </source>
</evidence>
<evidence type="ECO:0000256" key="11">
    <source>
        <dbReference type="ARBA" id="ARBA00022833"/>
    </source>
</evidence>
<dbReference type="InterPro" id="IPR021158">
    <property type="entry name" value="Pept_M10A_Zn_BS"/>
</dbReference>
<evidence type="ECO:0000256" key="7">
    <source>
        <dbReference type="ARBA" id="ARBA00022723"/>
    </source>
</evidence>
<dbReference type="InterPro" id="IPR024079">
    <property type="entry name" value="MetalloPept_cat_dom_sf"/>
</dbReference>
<dbReference type="Pfam" id="PF01471">
    <property type="entry name" value="PG_binding_1"/>
    <property type="match status" value="1"/>
</dbReference>
<organism evidence="27 28">
    <name type="scientific">Pelusios castaneus</name>
    <name type="common">West African mud turtle</name>
    <dbReference type="NCBI Taxonomy" id="367368"/>
    <lineage>
        <taxon>Eukaryota</taxon>
        <taxon>Metazoa</taxon>
        <taxon>Chordata</taxon>
        <taxon>Craniata</taxon>
        <taxon>Vertebrata</taxon>
        <taxon>Euteleostomi</taxon>
        <taxon>Archelosauria</taxon>
        <taxon>Testudinata</taxon>
        <taxon>Testudines</taxon>
        <taxon>Pleurodira</taxon>
        <taxon>Pelomedusidae</taxon>
        <taxon>Pelusios</taxon>
    </lineage>
</organism>
<keyword evidence="4" id="KW-0964">Secreted</keyword>
<feature type="binding site" evidence="21">
    <location>
        <position position="125"/>
    </location>
    <ligand>
        <name>Ca(2+)</name>
        <dbReference type="ChEBI" id="CHEBI:29108"/>
        <label>1</label>
    </ligand>
</feature>
<dbReference type="GO" id="GO:0004222">
    <property type="term" value="F:metalloendopeptidase activity"/>
    <property type="evidence" value="ECO:0007669"/>
    <property type="project" value="InterPro"/>
</dbReference>
<keyword evidence="17" id="KW-0325">Glycoprotein</keyword>
<dbReference type="SMART" id="SM00235">
    <property type="entry name" value="ZnMc"/>
    <property type="match status" value="1"/>
</dbReference>
<dbReference type="CDD" id="cd04278">
    <property type="entry name" value="ZnMc_MMP"/>
    <property type="match status" value="1"/>
</dbReference>
<proteinExistence type="inferred from homology"/>
<feature type="binding site" evidence="21">
    <location>
        <position position="197"/>
    </location>
    <ligand>
        <name>Zn(2+)</name>
        <dbReference type="ChEBI" id="CHEBI:29105"/>
        <label>1</label>
    </ligand>
</feature>
<dbReference type="GO" id="GO:0031012">
    <property type="term" value="C:extracellular matrix"/>
    <property type="evidence" value="ECO:0007669"/>
    <property type="project" value="InterPro"/>
</dbReference>
<evidence type="ECO:0000256" key="2">
    <source>
        <dbReference type="ARBA" id="ARBA00010370"/>
    </source>
</evidence>
<dbReference type="InterPro" id="IPR036375">
    <property type="entry name" value="Hemopexin-like_dom_sf"/>
</dbReference>
<reference evidence="27" key="1">
    <citation type="submission" date="2025-08" db="UniProtKB">
        <authorList>
            <consortium name="Ensembl"/>
        </authorList>
    </citation>
    <scope>IDENTIFICATION</scope>
</reference>
<feature type="binding site" evidence="21">
    <location>
        <position position="424"/>
    </location>
    <ligand>
        <name>Ca(2+)</name>
        <dbReference type="ChEBI" id="CHEBI:29108"/>
        <label>4</label>
    </ligand>
</feature>
<dbReference type="InterPro" id="IPR000585">
    <property type="entry name" value="Hemopexin-like_dom"/>
</dbReference>
<dbReference type="FunFam" id="3.40.390.10:FF:000007">
    <property type="entry name" value="Collagenase 3"/>
    <property type="match status" value="1"/>
</dbReference>
<evidence type="ECO:0000256" key="4">
    <source>
        <dbReference type="ARBA" id="ARBA00022525"/>
    </source>
</evidence>
<feature type="binding site" evidence="21">
    <location>
        <position position="202"/>
    </location>
    <ligand>
        <name>Ca(2+)</name>
        <dbReference type="ChEBI" id="CHEBI:29108"/>
        <label>3</label>
    </ligand>
</feature>
<evidence type="ECO:0000256" key="5">
    <source>
        <dbReference type="ARBA" id="ARBA00022530"/>
    </source>
</evidence>
<reference evidence="27" key="2">
    <citation type="submission" date="2025-09" db="UniProtKB">
        <authorList>
            <consortium name="Ensembl"/>
        </authorList>
    </citation>
    <scope>IDENTIFICATION</scope>
</reference>
<feature type="binding site" evidence="21">
    <location>
        <position position="237"/>
    </location>
    <ligand>
        <name>Zn(2+)</name>
        <dbReference type="ChEBI" id="CHEBI:29105"/>
        <label>2</label>
        <note>catalytic</note>
    </ligand>
</feature>
<dbReference type="Pfam" id="PF00413">
    <property type="entry name" value="Peptidase_M10"/>
    <property type="match status" value="1"/>
</dbReference>
<feature type="binding site" evidence="20">
    <location>
        <position position="219"/>
    </location>
    <ligand>
        <name>Zn(2+)</name>
        <dbReference type="ChEBI" id="CHEBI:29105"/>
        <label>2</label>
        <note>catalytic</note>
    </ligand>
</feature>
<dbReference type="GO" id="GO:0005615">
    <property type="term" value="C:extracellular space"/>
    <property type="evidence" value="ECO:0007669"/>
    <property type="project" value="TreeGrafter"/>
</dbReference>
<feature type="binding site" evidence="21">
    <location>
        <position position="195"/>
    </location>
    <ligand>
        <name>Ca(2+)</name>
        <dbReference type="ChEBI" id="CHEBI:29108"/>
        <label>2</label>
    </ligand>
</feature>
<evidence type="ECO:0000256" key="23">
    <source>
        <dbReference type="PIRSR" id="PIRSR621190-4"/>
    </source>
</evidence>
<dbReference type="PROSITE" id="PS51642">
    <property type="entry name" value="HEMOPEXIN_2"/>
    <property type="match status" value="4"/>
</dbReference>
<feature type="binding site" evidence="21">
    <location>
        <position position="176"/>
    </location>
    <ligand>
        <name>Ca(2+)</name>
        <dbReference type="ChEBI" id="CHEBI:29108"/>
        <label>3</label>
    </ligand>
</feature>
<feature type="binding site" evidence="20">
    <location>
        <position position="229"/>
    </location>
    <ligand>
        <name>Zn(2+)</name>
        <dbReference type="ChEBI" id="CHEBI:29105"/>
        <label>2</label>
        <note>catalytic</note>
    </ligand>
</feature>
<dbReference type="SUPFAM" id="SSF47090">
    <property type="entry name" value="PGBD-like"/>
    <property type="match status" value="1"/>
</dbReference>
<evidence type="ECO:0000256" key="20">
    <source>
        <dbReference type="PIRSR" id="PIRSR001191-2"/>
    </source>
</evidence>
<feature type="repeat" description="Hemopexin" evidence="25">
    <location>
        <begin position="274"/>
        <end position="323"/>
    </location>
</feature>
<dbReference type="InterPro" id="IPR018487">
    <property type="entry name" value="Hemopexin-like_repeat"/>
</dbReference>
<feature type="binding site" evidence="21">
    <location>
        <position position="284"/>
    </location>
    <ligand>
        <name>Ca(2+)</name>
        <dbReference type="ChEBI" id="CHEBI:29108"/>
        <label>4</label>
    </ligand>
</feature>
<evidence type="ECO:0000256" key="16">
    <source>
        <dbReference type="ARBA" id="ARBA00023157"/>
    </source>
</evidence>
<feature type="disulfide bond" evidence="22">
    <location>
        <begin position="277"/>
        <end position="463"/>
    </location>
</feature>
<dbReference type="GO" id="GO:0030574">
    <property type="term" value="P:collagen catabolic process"/>
    <property type="evidence" value="ECO:0007669"/>
    <property type="project" value="UniProtKB-KW"/>
</dbReference>
<dbReference type="InterPro" id="IPR033739">
    <property type="entry name" value="M10A_MMP"/>
</dbReference>
<feature type="binding site" evidence="21">
    <location>
        <position position="169"/>
    </location>
    <ligand>
        <name>Zn(2+)</name>
        <dbReference type="ChEBI" id="CHEBI:29105"/>
        <label>1</label>
    </ligand>
</feature>
<evidence type="ECO:0000259" key="26">
    <source>
        <dbReference type="SMART" id="SM00235"/>
    </source>
</evidence>
<accession>A0A8C8VIM0</accession>
<keyword evidence="14" id="KW-0177">Collagen degradation</keyword>
<feature type="binding site" evidence="20">
    <location>
        <position position="223"/>
    </location>
    <ligand>
        <name>Zn(2+)</name>
        <dbReference type="ChEBI" id="CHEBI:29105"/>
        <label>2</label>
        <note>catalytic</note>
    </ligand>
</feature>
<keyword evidence="6" id="KW-0645">Protease</keyword>
<feature type="domain" description="Peptidase metallopeptidase" evidence="26">
    <location>
        <begin position="106"/>
        <end position="265"/>
    </location>
</feature>
<evidence type="ECO:0000256" key="22">
    <source>
        <dbReference type="PIRSR" id="PIRSR621190-3"/>
    </source>
</evidence>
<feature type="modified residue" description="Phosphotyrosine; by PKDCC" evidence="23">
    <location>
        <position position="359"/>
    </location>
</feature>
<dbReference type="InterPro" id="IPR021190">
    <property type="entry name" value="Pept_M10A"/>
</dbReference>
<keyword evidence="9" id="KW-0677">Repeat</keyword>
<keyword evidence="8" id="KW-0732">Signal</keyword>
<evidence type="ECO:0000256" key="3">
    <source>
        <dbReference type="ARBA" id="ARBA00018037"/>
    </source>
</evidence>
<evidence type="ECO:0000256" key="6">
    <source>
        <dbReference type="ARBA" id="ARBA00022670"/>
    </source>
</evidence>
<dbReference type="Gene3D" id="2.110.10.10">
    <property type="entry name" value="Hemopexin-like domain"/>
    <property type="match status" value="1"/>
</dbReference>
<evidence type="ECO:0000256" key="9">
    <source>
        <dbReference type="ARBA" id="ARBA00022737"/>
    </source>
</evidence>
<comment type="cofactor">
    <cofactor evidence="21">
        <name>Zn(2+)</name>
        <dbReference type="ChEBI" id="CHEBI:29105"/>
    </cofactor>
    <text evidence="21">Binds 2 Zn(2+) ions per subunit.</text>
</comment>
<evidence type="ECO:0000256" key="15">
    <source>
        <dbReference type="ARBA" id="ARBA00023145"/>
    </source>
</evidence>
<feature type="binding site" evidence="21">
    <location>
        <position position="193"/>
    </location>
    <ligand>
        <name>Ca(2+)</name>
        <dbReference type="ChEBI" id="CHEBI:29108"/>
        <label>2</label>
    </ligand>
</feature>
<dbReference type="GO" id="GO:0006508">
    <property type="term" value="P:proteolysis"/>
    <property type="evidence" value="ECO:0007669"/>
    <property type="project" value="UniProtKB-KW"/>
</dbReference>
<dbReference type="Proteomes" id="UP000694393">
    <property type="component" value="Unplaced"/>
</dbReference>
<feature type="binding site" evidence="21">
    <location>
        <position position="184"/>
    </location>
    <ligand>
        <name>Zn(2+)</name>
        <dbReference type="ChEBI" id="CHEBI:29105"/>
        <label>1</label>
    </ligand>
</feature>
<evidence type="ECO:0000313" key="28">
    <source>
        <dbReference type="Proteomes" id="UP000694393"/>
    </source>
</evidence>
<evidence type="ECO:0000256" key="8">
    <source>
        <dbReference type="ARBA" id="ARBA00022729"/>
    </source>
</evidence>
<dbReference type="PROSITE" id="PS00024">
    <property type="entry name" value="HEMOPEXIN"/>
    <property type="match status" value="1"/>
</dbReference>
<keyword evidence="16 22" id="KW-1015">Disulfide bond</keyword>
<evidence type="ECO:0000256" key="1">
    <source>
        <dbReference type="ARBA" id="ARBA00004498"/>
    </source>
</evidence>
<keyword evidence="28" id="KW-1185">Reference proteome</keyword>
<dbReference type="PROSITE" id="PS00546">
    <property type="entry name" value="CYSTEINE_SWITCH"/>
    <property type="match status" value="1"/>
</dbReference>
<dbReference type="FunFam" id="2.110.10.10:FF:000002">
    <property type="entry name" value="Matrix metallopeptidase 3"/>
    <property type="match status" value="1"/>
</dbReference>
<feature type="binding site" description="in inhibited form" evidence="21">
    <location>
        <position position="93"/>
    </location>
    <ligand>
        <name>Zn(2+)</name>
        <dbReference type="ChEBI" id="CHEBI:29105"/>
        <label>2</label>
        <note>catalytic</note>
    </ligand>
</feature>
<dbReference type="GO" id="GO:0030198">
    <property type="term" value="P:extracellular matrix organization"/>
    <property type="evidence" value="ECO:0007669"/>
    <property type="project" value="TreeGrafter"/>
</dbReference>
<evidence type="ECO:0000256" key="25">
    <source>
        <dbReference type="PROSITE-ProRule" id="PRU01011"/>
    </source>
</evidence>
<feature type="binding site" evidence="21">
    <location>
        <position position="378"/>
    </location>
    <ligand>
        <name>Ca(2+)</name>
        <dbReference type="ChEBI" id="CHEBI:29108"/>
        <label>5</label>
    </ligand>
</feature>
<feature type="active site" evidence="19">
    <location>
        <position position="220"/>
    </location>
</feature>
<dbReference type="GO" id="GO:0008270">
    <property type="term" value="F:zinc ion binding"/>
    <property type="evidence" value="ECO:0007669"/>
    <property type="project" value="InterPro"/>
</dbReference>
<keyword evidence="5" id="KW-0272">Extracellular matrix</keyword>
<protein>
    <recommendedName>
        <fullName evidence="3">Collagenase 3</fullName>
    </recommendedName>
    <alternativeName>
        <fullName evidence="18">Matrix metalloproteinase-13</fullName>
    </alternativeName>
</protein>
<dbReference type="InterPro" id="IPR001818">
    <property type="entry name" value="Pept_M10_metallopeptidase"/>
</dbReference>
<dbReference type="InterPro" id="IPR036365">
    <property type="entry name" value="PGBD-like_sf"/>
</dbReference>
<evidence type="ECO:0000256" key="17">
    <source>
        <dbReference type="ARBA" id="ARBA00023180"/>
    </source>
</evidence>
<feature type="repeat" description="Hemopexin" evidence="25">
    <location>
        <begin position="324"/>
        <end position="370"/>
    </location>
</feature>
<dbReference type="PANTHER" id="PTHR10201:SF165">
    <property type="entry name" value="COLLAGENASE 3"/>
    <property type="match status" value="1"/>
</dbReference>
<dbReference type="PIRSF" id="PIRSF001191">
    <property type="entry name" value="Peptidase_M10A_matrix"/>
    <property type="match status" value="1"/>
</dbReference>
<feature type="binding site" evidence="21">
    <location>
        <position position="171"/>
    </location>
    <ligand>
        <name>Zn(2+)</name>
        <dbReference type="ChEBI" id="CHEBI:29105"/>
        <label>1</label>
    </ligand>
</feature>
<evidence type="ECO:0000256" key="14">
    <source>
        <dbReference type="ARBA" id="ARBA00023105"/>
    </source>
</evidence>
<evidence type="ECO:0000256" key="24">
    <source>
        <dbReference type="PIRSR" id="PIRSR621190-5"/>
    </source>
</evidence>